<dbReference type="EMBL" id="MU267613">
    <property type="protein sequence ID" value="KAH7914461.1"/>
    <property type="molecule type" value="Genomic_DNA"/>
</dbReference>
<organism evidence="1 2">
    <name type="scientific">Hygrophoropsis aurantiaca</name>
    <dbReference type="NCBI Taxonomy" id="72124"/>
    <lineage>
        <taxon>Eukaryota</taxon>
        <taxon>Fungi</taxon>
        <taxon>Dikarya</taxon>
        <taxon>Basidiomycota</taxon>
        <taxon>Agaricomycotina</taxon>
        <taxon>Agaricomycetes</taxon>
        <taxon>Agaricomycetidae</taxon>
        <taxon>Boletales</taxon>
        <taxon>Coniophorineae</taxon>
        <taxon>Hygrophoropsidaceae</taxon>
        <taxon>Hygrophoropsis</taxon>
    </lineage>
</organism>
<gene>
    <name evidence="1" type="ORF">BJ138DRAFT_1170563</name>
</gene>
<protein>
    <submittedName>
        <fullName evidence="1">Uncharacterized protein</fullName>
    </submittedName>
</protein>
<evidence type="ECO:0000313" key="1">
    <source>
        <dbReference type="EMBL" id="KAH7914461.1"/>
    </source>
</evidence>
<name>A0ACB8ANE2_9AGAM</name>
<keyword evidence="2" id="KW-1185">Reference proteome</keyword>
<accession>A0ACB8ANE2</accession>
<sequence>MSIRIAPQPRTEIELTDTESRLCTLLDECTAHLKKEHGIITACRINGGWVRDKLLGSQSNDIDVCLTDMMGVPFAEHFVSFLAEKKLLNMDEIKIAKIESNPDQSKHLETARTTVFGIDLDFVNLRSEEYAENSRIPTEIKFGTPLQDAMRRDITINSLFYNVHTRSVEDHIEKGLDDLRSGIIRTPLTPLETFKDDPLRVIRCVRFASRFGFELDPELRDAAQHPAIQEALSLKISRERVGEEMDKMMKGPDPLRAISLIDELSLYPSIFYIPPQIMDIRSTSPQPFQHSVIAARILHSLLSGNATHIPLVHPTILSQARNDPGLRARLFFATGVYPYTGITYTTKKRKISLVEAAICEGLKLGSKNHYSDGIPALFAAAERLKNLDLSDDKLKVPSERVAIGLLLRDKSVHYPITGSHWTGSLLFSLVCELVPLENVIDISDCVERYNGFTRRVEELGLDEIVDAKPILNGHEVTQTFDAKPGPWTQSVLNKVVEWQLEYPSGTKDDCVAWLNAEKEAGRINMDDLTAAHSGSKRIQASDKSAKAKKMKR</sequence>
<comment type="caution">
    <text evidence="1">The sequence shown here is derived from an EMBL/GenBank/DDBJ whole genome shotgun (WGS) entry which is preliminary data.</text>
</comment>
<proteinExistence type="predicted"/>
<evidence type="ECO:0000313" key="2">
    <source>
        <dbReference type="Proteomes" id="UP000790377"/>
    </source>
</evidence>
<reference evidence="1" key="1">
    <citation type="journal article" date="2021" name="New Phytol.">
        <title>Evolutionary innovations through gain and loss of genes in the ectomycorrhizal Boletales.</title>
        <authorList>
            <person name="Wu G."/>
            <person name="Miyauchi S."/>
            <person name="Morin E."/>
            <person name="Kuo A."/>
            <person name="Drula E."/>
            <person name="Varga T."/>
            <person name="Kohler A."/>
            <person name="Feng B."/>
            <person name="Cao Y."/>
            <person name="Lipzen A."/>
            <person name="Daum C."/>
            <person name="Hundley H."/>
            <person name="Pangilinan J."/>
            <person name="Johnson J."/>
            <person name="Barry K."/>
            <person name="LaButti K."/>
            <person name="Ng V."/>
            <person name="Ahrendt S."/>
            <person name="Min B."/>
            <person name="Choi I.G."/>
            <person name="Park H."/>
            <person name="Plett J.M."/>
            <person name="Magnuson J."/>
            <person name="Spatafora J.W."/>
            <person name="Nagy L.G."/>
            <person name="Henrissat B."/>
            <person name="Grigoriev I.V."/>
            <person name="Yang Z.L."/>
            <person name="Xu J."/>
            <person name="Martin F.M."/>
        </authorList>
    </citation>
    <scope>NUCLEOTIDE SEQUENCE</scope>
    <source>
        <strain evidence="1">ATCC 28755</strain>
    </source>
</reference>
<dbReference type="Proteomes" id="UP000790377">
    <property type="component" value="Unassembled WGS sequence"/>
</dbReference>